<evidence type="ECO:0000313" key="1">
    <source>
        <dbReference type="EMBL" id="CAJ1962884.1"/>
    </source>
</evidence>
<dbReference type="EMBL" id="OY731403">
    <property type="protein sequence ID" value="CAJ1962884.1"/>
    <property type="molecule type" value="Genomic_DNA"/>
</dbReference>
<dbReference type="AlphaFoldDB" id="A0AA86T197"/>
<protein>
    <submittedName>
        <fullName evidence="1">Uncharacterized protein</fullName>
    </submittedName>
</protein>
<evidence type="ECO:0000313" key="2">
    <source>
        <dbReference type="Proteomes" id="UP001189624"/>
    </source>
</evidence>
<keyword evidence="2" id="KW-1185">Reference proteome</keyword>
<reference evidence="1" key="1">
    <citation type="submission" date="2023-10" db="EMBL/GenBank/DDBJ databases">
        <authorList>
            <person name="Domelevo Entfellner J.-B."/>
        </authorList>
    </citation>
    <scope>NUCLEOTIDE SEQUENCE</scope>
</reference>
<proteinExistence type="predicted"/>
<gene>
    <name evidence="1" type="ORF">AYBTSS11_LOCUS19483</name>
</gene>
<name>A0AA86T197_9FABA</name>
<dbReference type="Proteomes" id="UP001189624">
    <property type="component" value="Chromosome 6"/>
</dbReference>
<accession>A0AA86T197</accession>
<sequence length="66" mass="7811">MQVSFPSHSEVTEFRKRGFLTESTFGREKEQADACEMKMFYTVGWFYEALENASNFFARSTRRPIE</sequence>
<organism evidence="1 2">
    <name type="scientific">Sphenostylis stenocarpa</name>
    <dbReference type="NCBI Taxonomy" id="92480"/>
    <lineage>
        <taxon>Eukaryota</taxon>
        <taxon>Viridiplantae</taxon>
        <taxon>Streptophyta</taxon>
        <taxon>Embryophyta</taxon>
        <taxon>Tracheophyta</taxon>
        <taxon>Spermatophyta</taxon>
        <taxon>Magnoliopsida</taxon>
        <taxon>eudicotyledons</taxon>
        <taxon>Gunneridae</taxon>
        <taxon>Pentapetalae</taxon>
        <taxon>rosids</taxon>
        <taxon>fabids</taxon>
        <taxon>Fabales</taxon>
        <taxon>Fabaceae</taxon>
        <taxon>Papilionoideae</taxon>
        <taxon>50 kb inversion clade</taxon>
        <taxon>NPAAA clade</taxon>
        <taxon>indigoferoid/millettioid clade</taxon>
        <taxon>Phaseoleae</taxon>
        <taxon>Sphenostylis</taxon>
    </lineage>
</organism>
<dbReference type="Gramene" id="rna-AYBTSS11_LOCUS19483">
    <property type="protein sequence ID" value="CAJ1962884.1"/>
    <property type="gene ID" value="gene-AYBTSS11_LOCUS19483"/>
</dbReference>